<keyword evidence="5" id="KW-0238">DNA-binding</keyword>
<dbReference type="InterPro" id="IPR001628">
    <property type="entry name" value="Znf_hrmn_rcpt"/>
</dbReference>
<keyword evidence="1" id="KW-0479">Metal-binding</keyword>
<name>A0A7R9KBI9_9ACAR</name>
<evidence type="ECO:0000256" key="7">
    <source>
        <dbReference type="ARBA" id="ARBA00023170"/>
    </source>
</evidence>
<evidence type="ECO:0000256" key="3">
    <source>
        <dbReference type="ARBA" id="ARBA00022833"/>
    </source>
</evidence>
<evidence type="ECO:0000256" key="2">
    <source>
        <dbReference type="ARBA" id="ARBA00022771"/>
    </source>
</evidence>
<dbReference type="GO" id="GO:0000978">
    <property type="term" value="F:RNA polymerase II cis-regulatory region sequence-specific DNA binding"/>
    <property type="evidence" value="ECO:0007669"/>
    <property type="project" value="TreeGrafter"/>
</dbReference>
<evidence type="ECO:0000256" key="5">
    <source>
        <dbReference type="ARBA" id="ARBA00023125"/>
    </source>
</evidence>
<evidence type="ECO:0000256" key="6">
    <source>
        <dbReference type="ARBA" id="ARBA00023163"/>
    </source>
</evidence>
<dbReference type="GO" id="GO:0004879">
    <property type="term" value="F:nuclear receptor activity"/>
    <property type="evidence" value="ECO:0007669"/>
    <property type="project" value="TreeGrafter"/>
</dbReference>
<dbReference type="EMBL" id="CAJPIZ010000021">
    <property type="protein sequence ID" value="CAG2100064.1"/>
    <property type="molecule type" value="Genomic_DNA"/>
</dbReference>
<keyword evidence="8" id="KW-0539">Nucleus</keyword>
<keyword evidence="7" id="KW-0675">Receptor</keyword>
<sequence length="329" mass="37578">MIYLFSTIKWRTKTRAMFAVYAVIRRRGKFRCYLGGNCLINLKNRKTCRKCRLDKSFAVGMKIELFFTDEQKQKRNSIIENNRKRKLTETPVTNVEIAVSTASLSPQTSATFSEDMATLSCSSQSSMDFNNDISSDNSFANILIPENTLNNITNDTNSYDFSQAIVPIVRPITDYSNNFNELEGNRLNELLNGIKILAIPAANSGKRFELNTFPDAMKALITRQETSIQKLVEMCKTIGPFKALCEHDQIILIKYGAIKVKTLRMLLDFDYETQAWTLPNVSLFTIIVIFIMNMGLDWDSETLIIDLLTAILLFNPNQPNLINKHMIKY</sequence>
<dbReference type="GO" id="GO:0000122">
    <property type="term" value="P:negative regulation of transcription by RNA polymerase II"/>
    <property type="evidence" value="ECO:0007669"/>
    <property type="project" value="TreeGrafter"/>
</dbReference>
<evidence type="ECO:0000256" key="4">
    <source>
        <dbReference type="ARBA" id="ARBA00023015"/>
    </source>
</evidence>
<dbReference type="Pfam" id="PF00105">
    <property type="entry name" value="zf-C4"/>
    <property type="match status" value="1"/>
</dbReference>
<dbReference type="SMART" id="SM00399">
    <property type="entry name" value="ZnF_C4"/>
    <property type="match status" value="1"/>
</dbReference>
<dbReference type="Gene3D" id="3.30.50.10">
    <property type="entry name" value="Erythroid Transcription Factor GATA-1, subunit A"/>
    <property type="match status" value="1"/>
</dbReference>
<dbReference type="SUPFAM" id="SSF48508">
    <property type="entry name" value="Nuclear receptor ligand-binding domain"/>
    <property type="match status" value="1"/>
</dbReference>
<evidence type="ECO:0000256" key="1">
    <source>
        <dbReference type="ARBA" id="ARBA00022723"/>
    </source>
</evidence>
<evidence type="ECO:0000259" key="9">
    <source>
        <dbReference type="SMART" id="SM00399"/>
    </source>
</evidence>
<proteinExistence type="predicted"/>
<keyword evidence="11" id="KW-1185">Reference proteome</keyword>
<dbReference type="OrthoDB" id="5850793at2759"/>
<dbReference type="Proteomes" id="UP000759131">
    <property type="component" value="Unassembled WGS sequence"/>
</dbReference>
<reference evidence="10" key="1">
    <citation type="submission" date="2020-11" db="EMBL/GenBank/DDBJ databases">
        <authorList>
            <person name="Tran Van P."/>
        </authorList>
    </citation>
    <scope>NUCLEOTIDE SEQUENCE</scope>
</reference>
<dbReference type="PANTHER" id="PTHR24082:SF283">
    <property type="entry name" value="NUCLEAR HORMONE RECEPTOR HR96"/>
    <property type="match status" value="1"/>
</dbReference>
<gene>
    <name evidence="10" type="ORF">OSB1V03_LOCUS134</name>
</gene>
<keyword evidence="6" id="KW-0804">Transcription</keyword>
<evidence type="ECO:0000256" key="8">
    <source>
        <dbReference type="ARBA" id="ARBA00023242"/>
    </source>
</evidence>
<dbReference type="SUPFAM" id="SSF57716">
    <property type="entry name" value="Glucocorticoid receptor-like (DNA-binding domain)"/>
    <property type="match status" value="1"/>
</dbReference>
<evidence type="ECO:0000313" key="10">
    <source>
        <dbReference type="EMBL" id="CAD7619634.1"/>
    </source>
</evidence>
<keyword evidence="4" id="KW-0805">Transcription regulation</keyword>
<dbReference type="InterPro" id="IPR013088">
    <property type="entry name" value="Znf_NHR/GATA"/>
</dbReference>
<protein>
    <recommendedName>
        <fullName evidence="9">Nuclear receptor domain-containing protein</fullName>
    </recommendedName>
</protein>
<dbReference type="Gene3D" id="1.10.565.10">
    <property type="entry name" value="Retinoid X Receptor"/>
    <property type="match status" value="1"/>
</dbReference>
<dbReference type="EMBL" id="OC854596">
    <property type="protein sequence ID" value="CAD7619634.1"/>
    <property type="molecule type" value="Genomic_DNA"/>
</dbReference>
<dbReference type="InterPro" id="IPR050234">
    <property type="entry name" value="Nuclear_hormone_rcpt_NR1"/>
</dbReference>
<dbReference type="InterPro" id="IPR035500">
    <property type="entry name" value="NHR-like_dom_sf"/>
</dbReference>
<keyword evidence="2" id="KW-0863">Zinc-finger</keyword>
<dbReference type="GO" id="GO:0045944">
    <property type="term" value="P:positive regulation of transcription by RNA polymerase II"/>
    <property type="evidence" value="ECO:0007669"/>
    <property type="project" value="TreeGrafter"/>
</dbReference>
<organism evidence="10">
    <name type="scientific">Medioppia subpectinata</name>
    <dbReference type="NCBI Taxonomy" id="1979941"/>
    <lineage>
        <taxon>Eukaryota</taxon>
        <taxon>Metazoa</taxon>
        <taxon>Ecdysozoa</taxon>
        <taxon>Arthropoda</taxon>
        <taxon>Chelicerata</taxon>
        <taxon>Arachnida</taxon>
        <taxon>Acari</taxon>
        <taxon>Acariformes</taxon>
        <taxon>Sarcoptiformes</taxon>
        <taxon>Oribatida</taxon>
        <taxon>Brachypylina</taxon>
        <taxon>Oppioidea</taxon>
        <taxon>Oppiidae</taxon>
        <taxon>Medioppia</taxon>
    </lineage>
</organism>
<evidence type="ECO:0000313" key="11">
    <source>
        <dbReference type="Proteomes" id="UP000759131"/>
    </source>
</evidence>
<dbReference type="AlphaFoldDB" id="A0A7R9KBI9"/>
<feature type="domain" description="Nuclear receptor" evidence="9">
    <location>
        <begin position="22"/>
        <end position="64"/>
    </location>
</feature>
<accession>A0A7R9KBI9</accession>
<dbReference type="PANTHER" id="PTHR24082">
    <property type="entry name" value="NUCLEAR HORMONE RECEPTOR"/>
    <property type="match status" value="1"/>
</dbReference>
<dbReference type="GO" id="GO:0008270">
    <property type="term" value="F:zinc ion binding"/>
    <property type="evidence" value="ECO:0007669"/>
    <property type="project" value="UniProtKB-KW"/>
</dbReference>
<keyword evidence="3" id="KW-0862">Zinc</keyword>
<dbReference type="GO" id="GO:0030154">
    <property type="term" value="P:cell differentiation"/>
    <property type="evidence" value="ECO:0007669"/>
    <property type="project" value="TreeGrafter"/>
</dbReference>